<keyword evidence="2" id="KW-0808">Transferase</keyword>
<dbReference type="Proteomes" id="UP000818029">
    <property type="component" value="Chromosome D06"/>
</dbReference>
<keyword evidence="4" id="KW-0540">Nuclease</keyword>
<feature type="transmembrane region" description="Helical" evidence="9">
    <location>
        <begin position="120"/>
        <end position="137"/>
    </location>
</feature>
<dbReference type="InterPro" id="IPR043502">
    <property type="entry name" value="DNA/RNA_pol_sf"/>
</dbReference>
<keyword evidence="9" id="KW-0812">Transmembrane</keyword>
<dbReference type="PANTHER" id="PTHR33064">
    <property type="entry name" value="POL PROTEIN"/>
    <property type="match status" value="1"/>
</dbReference>
<reference evidence="11" key="1">
    <citation type="journal article" date="2020" name="Nat. Genet.">
        <title>Genomic diversifications of five Gossypium allopolyploid species and their impact on cotton improvement.</title>
        <authorList>
            <person name="Chen Z.J."/>
            <person name="Sreedasyam A."/>
            <person name="Ando A."/>
            <person name="Song Q."/>
            <person name="De Santiago L.M."/>
            <person name="Hulse-Kemp A.M."/>
            <person name="Ding M."/>
            <person name="Ye W."/>
            <person name="Kirkbride R.C."/>
            <person name="Jenkins J."/>
            <person name="Plott C."/>
            <person name="Lovell J."/>
            <person name="Lin Y.M."/>
            <person name="Vaughn R."/>
            <person name="Liu B."/>
            <person name="Simpson S."/>
            <person name="Scheffler B.E."/>
            <person name="Wen L."/>
            <person name="Saski C.A."/>
            <person name="Grover C.E."/>
            <person name="Hu G."/>
            <person name="Conover J.L."/>
            <person name="Carlson J.W."/>
            <person name="Shu S."/>
            <person name="Boston L.B."/>
            <person name="Williams M."/>
            <person name="Peterson D.G."/>
            <person name="McGee K."/>
            <person name="Jones D.C."/>
            <person name="Wendel J.F."/>
            <person name="Stelly D.M."/>
            <person name="Grimwood J."/>
            <person name="Schmutz J."/>
        </authorList>
    </citation>
    <scope>NUCLEOTIDE SEQUENCE [LARGE SCALE GENOMIC DNA]</scope>
    <source>
        <strain evidence="11">cv. TM-1</strain>
    </source>
</reference>
<evidence type="ECO:0000256" key="4">
    <source>
        <dbReference type="ARBA" id="ARBA00022722"/>
    </source>
</evidence>
<keyword evidence="3" id="KW-0548">Nucleotidyltransferase</keyword>
<keyword evidence="1" id="KW-0645">Protease</keyword>
<feature type="domain" description="Reverse transcriptase RNase H-like" evidence="10">
    <location>
        <begin position="218"/>
        <end position="291"/>
    </location>
</feature>
<evidence type="ECO:0000256" key="5">
    <source>
        <dbReference type="ARBA" id="ARBA00022750"/>
    </source>
</evidence>
<dbReference type="SUPFAM" id="SSF56672">
    <property type="entry name" value="DNA/RNA polymerases"/>
    <property type="match status" value="1"/>
</dbReference>
<dbReference type="RefSeq" id="XP_040951513.1">
    <property type="nucleotide sequence ID" value="XM_041095579.1"/>
</dbReference>
<accession>A0ABM3A9H3</accession>
<dbReference type="Gene3D" id="3.10.20.370">
    <property type="match status" value="1"/>
</dbReference>
<dbReference type="InterPro" id="IPR051320">
    <property type="entry name" value="Viral_Replic_Matur_Polypro"/>
</dbReference>
<keyword evidence="6" id="KW-0255">Endonuclease</keyword>
<evidence type="ECO:0000256" key="1">
    <source>
        <dbReference type="ARBA" id="ARBA00022670"/>
    </source>
</evidence>
<name>A0ABM3A9H3_GOSHI</name>
<evidence type="ECO:0000256" key="7">
    <source>
        <dbReference type="ARBA" id="ARBA00022801"/>
    </source>
</evidence>
<sequence>MKEVVNKEIIKWLDVEIIYPISDSNWVSPVQCVPKKSGITVVCNDKDELISTRIPMGWQVCMDYRKLNAATRKDHFPLPFIDQMLDQLSGKTYCCFLDGYSRYFKLLLHQRIKRKQTSPALLVLSLFTVYLSVFATYQPHFKGILLGHHISSQGIQADKAKMEIIEKLPPPINVKLKKKLVNAPIVVAPDWSQPFEVMCDVSCSVRTTTPVGKRTGFDVGVVLGQRKGKIFQAIYYASKTLIEAQLNYTTTEKELLDVVFAFDKFYSYLVGTKVTVFTEHLALRYLFAKKGCQTKTDTLDITVARI</sequence>
<proteinExistence type="predicted"/>
<dbReference type="Gene3D" id="3.10.10.10">
    <property type="entry name" value="HIV Type 1 Reverse Transcriptase, subunit A, domain 1"/>
    <property type="match status" value="1"/>
</dbReference>
<gene>
    <name evidence="12" type="primary">LOC121218406</name>
</gene>
<dbReference type="PANTHER" id="PTHR33064:SF37">
    <property type="entry name" value="RIBONUCLEASE H"/>
    <property type="match status" value="1"/>
</dbReference>
<dbReference type="Pfam" id="PF17917">
    <property type="entry name" value="RT_RNaseH"/>
    <property type="match status" value="1"/>
</dbReference>
<keyword evidence="5" id="KW-0064">Aspartyl protease</keyword>
<evidence type="ECO:0000256" key="2">
    <source>
        <dbReference type="ARBA" id="ARBA00022679"/>
    </source>
</evidence>
<dbReference type="InterPro" id="IPR041373">
    <property type="entry name" value="RT_RNaseH"/>
</dbReference>
<reference evidence="12" key="2">
    <citation type="submission" date="2025-08" db="UniProtKB">
        <authorList>
            <consortium name="RefSeq"/>
        </authorList>
    </citation>
    <scope>IDENTIFICATION</scope>
</reference>
<evidence type="ECO:0000313" key="11">
    <source>
        <dbReference type="Proteomes" id="UP000818029"/>
    </source>
</evidence>
<evidence type="ECO:0000256" key="3">
    <source>
        <dbReference type="ARBA" id="ARBA00022695"/>
    </source>
</evidence>
<evidence type="ECO:0000256" key="9">
    <source>
        <dbReference type="SAM" id="Phobius"/>
    </source>
</evidence>
<evidence type="ECO:0000259" key="10">
    <source>
        <dbReference type="Pfam" id="PF17917"/>
    </source>
</evidence>
<evidence type="ECO:0000313" key="12">
    <source>
        <dbReference type="RefSeq" id="XP_040951513.1"/>
    </source>
</evidence>
<protein>
    <recommendedName>
        <fullName evidence="10">Reverse transcriptase RNase H-like domain-containing protein</fullName>
    </recommendedName>
</protein>
<organism evidence="11 12">
    <name type="scientific">Gossypium hirsutum</name>
    <name type="common">Upland cotton</name>
    <name type="synonym">Gossypium mexicanum</name>
    <dbReference type="NCBI Taxonomy" id="3635"/>
    <lineage>
        <taxon>Eukaryota</taxon>
        <taxon>Viridiplantae</taxon>
        <taxon>Streptophyta</taxon>
        <taxon>Embryophyta</taxon>
        <taxon>Tracheophyta</taxon>
        <taxon>Spermatophyta</taxon>
        <taxon>Magnoliopsida</taxon>
        <taxon>eudicotyledons</taxon>
        <taxon>Gunneridae</taxon>
        <taxon>Pentapetalae</taxon>
        <taxon>rosids</taxon>
        <taxon>malvids</taxon>
        <taxon>Malvales</taxon>
        <taxon>Malvaceae</taxon>
        <taxon>Malvoideae</taxon>
        <taxon>Gossypium</taxon>
    </lineage>
</organism>
<keyword evidence="8" id="KW-0695">RNA-directed DNA polymerase</keyword>
<evidence type="ECO:0000256" key="8">
    <source>
        <dbReference type="ARBA" id="ARBA00022918"/>
    </source>
</evidence>
<evidence type="ECO:0000256" key="6">
    <source>
        <dbReference type="ARBA" id="ARBA00022759"/>
    </source>
</evidence>
<keyword evidence="7" id="KW-0378">Hydrolase</keyword>
<dbReference type="GeneID" id="121218406"/>
<keyword evidence="9" id="KW-1133">Transmembrane helix</keyword>
<keyword evidence="9" id="KW-0472">Membrane</keyword>
<keyword evidence="11" id="KW-1185">Reference proteome</keyword>